<evidence type="ECO:0000313" key="3">
    <source>
        <dbReference type="EMBL" id="KAF0734055.1"/>
    </source>
</evidence>
<feature type="compositionally biased region" description="Polar residues" evidence="1">
    <location>
        <begin position="92"/>
        <end position="106"/>
    </location>
</feature>
<name>A0A6G0X2N0_9STRA</name>
<dbReference type="AlphaFoldDB" id="A0A6G0X2N0"/>
<protein>
    <submittedName>
        <fullName evidence="3">Uncharacterized protein</fullName>
    </submittedName>
</protein>
<feature type="region of interest" description="Disordered" evidence="1">
    <location>
        <begin position="1"/>
        <end position="36"/>
    </location>
</feature>
<feature type="transmembrane region" description="Helical" evidence="2">
    <location>
        <begin position="120"/>
        <end position="138"/>
    </location>
</feature>
<feature type="region of interest" description="Disordered" evidence="1">
    <location>
        <begin position="73"/>
        <end position="110"/>
    </location>
</feature>
<dbReference type="Proteomes" id="UP000481153">
    <property type="component" value="Unassembled WGS sequence"/>
</dbReference>
<evidence type="ECO:0000256" key="1">
    <source>
        <dbReference type="SAM" id="MobiDB-lite"/>
    </source>
</evidence>
<comment type="caution">
    <text evidence="3">The sequence shown here is derived from an EMBL/GenBank/DDBJ whole genome shotgun (WGS) entry which is preliminary data.</text>
</comment>
<keyword evidence="2" id="KW-0812">Transmembrane</keyword>
<gene>
    <name evidence="3" type="ORF">Ae201684_009226</name>
</gene>
<sequence>MDGTLKMSAHQKKPPAFKRMPREEEGSNPPGKINEYDLKAIEDRLLQLEGRVRRDHEAREKYKRAALTKTPSLYELEHEAAQGNVSDERNGSRTQGLQNEGSTDDLTSARRLPGRKSADWFTNAVLAVIVITAILFALQKYRKKHRMRRYHSID</sequence>
<evidence type="ECO:0000256" key="2">
    <source>
        <dbReference type="SAM" id="Phobius"/>
    </source>
</evidence>
<feature type="compositionally biased region" description="Basic and acidic residues" evidence="1">
    <location>
        <begin position="75"/>
        <end position="91"/>
    </location>
</feature>
<dbReference type="EMBL" id="VJMJ01000118">
    <property type="protein sequence ID" value="KAF0734055.1"/>
    <property type="molecule type" value="Genomic_DNA"/>
</dbReference>
<organism evidence="3 4">
    <name type="scientific">Aphanomyces euteiches</name>
    <dbReference type="NCBI Taxonomy" id="100861"/>
    <lineage>
        <taxon>Eukaryota</taxon>
        <taxon>Sar</taxon>
        <taxon>Stramenopiles</taxon>
        <taxon>Oomycota</taxon>
        <taxon>Saprolegniomycetes</taxon>
        <taxon>Saprolegniales</taxon>
        <taxon>Verrucalvaceae</taxon>
        <taxon>Aphanomyces</taxon>
    </lineage>
</organism>
<evidence type="ECO:0000313" key="4">
    <source>
        <dbReference type="Proteomes" id="UP000481153"/>
    </source>
</evidence>
<accession>A0A6G0X2N0</accession>
<dbReference type="VEuPathDB" id="FungiDB:AeMF1_011221"/>
<keyword evidence="2" id="KW-0472">Membrane</keyword>
<reference evidence="3 4" key="1">
    <citation type="submission" date="2019-07" db="EMBL/GenBank/DDBJ databases">
        <title>Genomics analysis of Aphanomyces spp. identifies a new class of oomycete effector associated with host adaptation.</title>
        <authorList>
            <person name="Gaulin E."/>
        </authorList>
    </citation>
    <scope>NUCLEOTIDE SEQUENCE [LARGE SCALE GENOMIC DNA]</scope>
    <source>
        <strain evidence="3 4">ATCC 201684</strain>
    </source>
</reference>
<keyword evidence="4" id="KW-1185">Reference proteome</keyword>
<proteinExistence type="predicted"/>
<keyword evidence="2" id="KW-1133">Transmembrane helix</keyword>